<evidence type="ECO:0000313" key="8">
    <source>
        <dbReference type="Proteomes" id="UP000053620"/>
    </source>
</evidence>
<keyword evidence="2" id="KW-0677">Repeat</keyword>
<reference evidence="7 8" key="1">
    <citation type="submission" date="2014-04" db="EMBL/GenBank/DDBJ databases">
        <title>Genome evolution of avian class.</title>
        <authorList>
            <person name="Zhang G."/>
            <person name="Li C."/>
        </authorList>
    </citation>
    <scope>NUCLEOTIDE SEQUENCE [LARGE SCALE GENOMIC DNA]</scope>
    <source>
        <strain evidence="7">BGI_N321</strain>
    </source>
</reference>
<feature type="disulfide bond" evidence="5">
    <location>
        <begin position="201"/>
        <end position="211"/>
    </location>
</feature>
<feature type="disulfide bond" evidence="5">
    <location>
        <begin position="71"/>
        <end position="81"/>
    </location>
</feature>
<dbReference type="PANTHER" id="PTHR19331:SF468">
    <property type="entry name" value="SCAVENGER RECEPTOR CYSTEINE-RICH TYPE 1 PROTEIN M160"/>
    <property type="match status" value="1"/>
</dbReference>
<dbReference type="InterPro" id="IPR001190">
    <property type="entry name" value="SRCR"/>
</dbReference>
<organism evidence="7 8">
    <name type="scientific">Antrostomus carolinensis</name>
    <name type="common">Chuck-will's-widow</name>
    <name type="synonym">Caprimulgus carolinensis</name>
    <dbReference type="NCBI Taxonomy" id="279965"/>
    <lineage>
        <taxon>Eukaryota</taxon>
        <taxon>Metazoa</taxon>
        <taxon>Chordata</taxon>
        <taxon>Craniata</taxon>
        <taxon>Vertebrata</taxon>
        <taxon>Euteleostomi</taxon>
        <taxon>Archelosauria</taxon>
        <taxon>Archosauria</taxon>
        <taxon>Dinosauria</taxon>
        <taxon>Saurischia</taxon>
        <taxon>Theropoda</taxon>
        <taxon>Coelurosauria</taxon>
        <taxon>Aves</taxon>
        <taxon>Neognathae</taxon>
        <taxon>Neoaves</taxon>
        <taxon>Strisores</taxon>
        <taxon>Caprimulgiformes</taxon>
        <taxon>Caprimulgidae</taxon>
        <taxon>Antrostomus</taxon>
    </lineage>
</organism>
<keyword evidence="8" id="KW-1185">Reference proteome</keyword>
<gene>
    <name evidence="7" type="ORF">N321_13003</name>
</gene>
<keyword evidence="1" id="KW-0732">Signal</keyword>
<feature type="disulfide bond" evidence="5">
    <location>
        <begin position="452"/>
        <end position="513"/>
    </location>
</feature>
<dbReference type="FunFam" id="3.10.250.10:FF:000002">
    <property type="entry name" value="Scavenger receptor cysteine-rich type 1 protein M130"/>
    <property type="match status" value="2"/>
</dbReference>
<feature type="domain" description="SRCR" evidence="6">
    <location>
        <begin position="414"/>
        <end position="513"/>
    </location>
</feature>
<dbReference type="AlphaFoldDB" id="A0A094MGV4"/>
<feature type="disulfide bond" evidence="5">
    <location>
        <begin position="439"/>
        <end position="503"/>
    </location>
</feature>
<dbReference type="SMART" id="SM00202">
    <property type="entry name" value="SR"/>
    <property type="match status" value="4"/>
</dbReference>
<keyword evidence="3 5" id="KW-1015">Disulfide bond</keyword>
<dbReference type="PANTHER" id="PTHR19331">
    <property type="entry name" value="SCAVENGER RECEPTOR DOMAIN-CONTAINING"/>
    <property type="match status" value="1"/>
</dbReference>
<evidence type="ECO:0000256" key="4">
    <source>
        <dbReference type="ARBA" id="ARBA00023180"/>
    </source>
</evidence>
<evidence type="ECO:0000256" key="3">
    <source>
        <dbReference type="ARBA" id="ARBA00023157"/>
    </source>
</evidence>
<dbReference type="Proteomes" id="UP000053620">
    <property type="component" value="Unassembled WGS sequence"/>
</dbReference>
<dbReference type="Gene3D" id="3.10.250.10">
    <property type="entry name" value="SRCR-like domain"/>
    <property type="match status" value="4"/>
</dbReference>
<dbReference type="EMBL" id="KL339698">
    <property type="protein sequence ID" value="KFZ52091.1"/>
    <property type="molecule type" value="Genomic_DNA"/>
</dbReference>
<sequence length="513" mass="55935">EVRLEDGGQRCTGRVEVKYQGQWGTVCGFYWDMADAAVVCKQLGCGSALKAPRFRHFPPGSVPVWMYKVSCRGTESALSDCTHKRQGKCPCDHTWDAGMICSACGSPFLSQGHSMTTSQEGHRSRQVRLVNGPGRCAGRVEIYYQGSWGTVCDDGWELSDATVVCRQLGCGESWGQHDCGHKESARFEAGSDQIWLDSVNCSGAEAALWDCPAESWGQHDCGHKEDAGVICSGLCQELWWESRAQGGRDDGRDGNGWLFLAASEPLTNPVLGTATHRATYFSLGSFLPEFVALRLENSSNCSGHLQVFYNGTWGSICSNSMTPQTVSLACKELGCGDGGTLETQQLYGRLSDPTWLDYVQCGERNSSFWQCPSAPWNPQSCSDLRDETHITCDGLCQLSCCPGRSLSSPDREKIRAVGGENECSGRVEIWHRGSWGTVCDDSWDMWDAEVACRQLGCGPAVSALDKAAFGEGTGPIWLEQVECRGTEPSLQDCWVRTGDNGACQHKEDAAVHC</sequence>
<feature type="disulfide bond" evidence="5">
    <location>
        <begin position="361"/>
        <end position="371"/>
    </location>
</feature>
<feature type="disulfide bond" evidence="5">
    <location>
        <begin position="40"/>
        <end position="101"/>
    </location>
</feature>
<protein>
    <submittedName>
        <fullName evidence="7">Scavenger receptor cysteine-rich type 1 protein M130</fullName>
    </submittedName>
</protein>
<dbReference type="SUPFAM" id="SSF56487">
    <property type="entry name" value="SRCR-like"/>
    <property type="match status" value="4"/>
</dbReference>
<accession>A0A094MGV4</accession>
<feature type="domain" description="SRCR" evidence="6">
    <location>
        <begin position="2"/>
        <end position="102"/>
    </location>
</feature>
<feature type="domain" description="SRCR" evidence="6">
    <location>
        <begin position="293"/>
        <end position="393"/>
    </location>
</feature>
<name>A0A094MGV4_ANTCR</name>
<evidence type="ECO:0000313" key="7">
    <source>
        <dbReference type="EMBL" id="KFZ52091.1"/>
    </source>
</evidence>
<feature type="disulfide bond" evidence="5">
    <location>
        <begin position="317"/>
        <end position="381"/>
    </location>
</feature>
<dbReference type="InterPro" id="IPR036772">
    <property type="entry name" value="SRCR-like_dom_sf"/>
</dbReference>
<dbReference type="Pfam" id="PF00530">
    <property type="entry name" value="SRCR"/>
    <property type="match status" value="4"/>
</dbReference>
<feature type="disulfide bond" evidence="5">
    <location>
        <begin position="483"/>
        <end position="493"/>
    </location>
</feature>
<dbReference type="FunFam" id="3.10.250.10:FF:000006">
    <property type="entry name" value="neurotrypsin isoform X2"/>
    <property type="match status" value="1"/>
</dbReference>
<dbReference type="PROSITE" id="PS50287">
    <property type="entry name" value="SRCR_2"/>
    <property type="match status" value="4"/>
</dbReference>
<keyword evidence="4" id="KW-0325">Glycoprotein</keyword>
<feature type="non-terminal residue" evidence="7">
    <location>
        <position position="1"/>
    </location>
</feature>
<proteinExistence type="predicted"/>
<dbReference type="GO" id="GO:0016020">
    <property type="term" value="C:membrane"/>
    <property type="evidence" value="ECO:0007669"/>
    <property type="project" value="InterPro"/>
</dbReference>
<feature type="non-terminal residue" evidence="7">
    <location>
        <position position="513"/>
    </location>
</feature>
<dbReference type="PROSITE" id="PS00420">
    <property type="entry name" value="SRCR_1"/>
    <property type="match status" value="2"/>
</dbReference>
<evidence type="ECO:0000256" key="5">
    <source>
        <dbReference type="PROSITE-ProRule" id="PRU00196"/>
    </source>
</evidence>
<keyword evidence="7" id="KW-0675">Receptor</keyword>
<comment type="caution">
    <text evidence="5">Lacks conserved residue(s) required for the propagation of feature annotation.</text>
</comment>
<evidence type="ECO:0000259" key="6">
    <source>
        <dbReference type="PROSITE" id="PS50287"/>
    </source>
</evidence>
<feature type="domain" description="SRCR" evidence="6">
    <location>
        <begin position="127"/>
        <end position="232"/>
    </location>
</feature>
<dbReference type="FunFam" id="3.10.250.10:FF:000012">
    <property type="entry name" value="CD163 molecule like 1"/>
    <property type="match status" value="1"/>
</dbReference>
<dbReference type="PRINTS" id="PR00258">
    <property type="entry name" value="SPERACTRCPTR"/>
</dbReference>
<feature type="disulfide bond" evidence="5">
    <location>
        <begin position="27"/>
        <end position="91"/>
    </location>
</feature>
<evidence type="ECO:0000256" key="2">
    <source>
        <dbReference type="ARBA" id="ARBA00022737"/>
    </source>
</evidence>
<evidence type="ECO:0000256" key="1">
    <source>
        <dbReference type="ARBA" id="ARBA00022729"/>
    </source>
</evidence>